<dbReference type="PANTHER" id="PTHR24056">
    <property type="entry name" value="CELL DIVISION PROTEIN KINASE"/>
    <property type="match status" value="1"/>
</dbReference>
<keyword evidence="5" id="KW-0418">Kinase</keyword>
<organism evidence="8 9">
    <name type="scientific">Prototheca wickerhamii</name>
    <dbReference type="NCBI Taxonomy" id="3111"/>
    <lineage>
        <taxon>Eukaryota</taxon>
        <taxon>Viridiplantae</taxon>
        <taxon>Chlorophyta</taxon>
        <taxon>core chlorophytes</taxon>
        <taxon>Trebouxiophyceae</taxon>
        <taxon>Chlorellales</taxon>
        <taxon>Chlorellaceae</taxon>
        <taxon>Prototheca</taxon>
    </lineage>
</organism>
<evidence type="ECO:0000256" key="5">
    <source>
        <dbReference type="ARBA" id="ARBA00022777"/>
    </source>
</evidence>
<dbReference type="GO" id="GO:0000082">
    <property type="term" value="P:G1/S transition of mitotic cell cycle"/>
    <property type="evidence" value="ECO:0007669"/>
    <property type="project" value="TreeGrafter"/>
</dbReference>
<sequence>MEVVRLMDAFFHDQERYDVLEEIGQGTYSEVNRVQVAMWAGGILRYGQGVDAWSVGMIAAHALAGRPLCDGASDIDQICKMHDKLGQLDTDNCPAASTWPDYGKLLFPATPAQAWDALLPHAEPGAAELCAGLLTYDPDTRWSVQDALESSYFRGAMAPQEEIAAYLDSLRLTR</sequence>
<dbReference type="GO" id="GO:0010389">
    <property type="term" value="P:regulation of G2/M transition of mitotic cell cycle"/>
    <property type="evidence" value="ECO:0007669"/>
    <property type="project" value="TreeGrafter"/>
</dbReference>
<keyword evidence="9" id="KW-1185">Reference proteome</keyword>
<dbReference type="InterPro" id="IPR011009">
    <property type="entry name" value="Kinase-like_dom_sf"/>
</dbReference>
<dbReference type="GO" id="GO:0030332">
    <property type="term" value="F:cyclin binding"/>
    <property type="evidence" value="ECO:0007669"/>
    <property type="project" value="TreeGrafter"/>
</dbReference>
<dbReference type="GO" id="GO:0010468">
    <property type="term" value="P:regulation of gene expression"/>
    <property type="evidence" value="ECO:0007669"/>
    <property type="project" value="TreeGrafter"/>
</dbReference>
<reference evidence="8" key="1">
    <citation type="submission" date="2021-01" db="EMBL/GenBank/DDBJ databases">
        <authorList>
            <person name="Eckstrom K.M.E."/>
        </authorList>
    </citation>
    <scope>NUCLEOTIDE SEQUENCE</scope>
    <source>
        <strain evidence="8">UVCC 0001</strain>
    </source>
</reference>
<proteinExistence type="predicted"/>
<dbReference type="SUPFAM" id="SSF56112">
    <property type="entry name" value="Protein kinase-like (PK-like)"/>
    <property type="match status" value="1"/>
</dbReference>
<dbReference type="GO" id="GO:0005737">
    <property type="term" value="C:cytoplasm"/>
    <property type="evidence" value="ECO:0007669"/>
    <property type="project" value="TreeGrafter"/>
</dbReference>
<dbReference type="Gene3D" id="1.10.510.10">
    <property type="entry name" value="Transferase(Phosphotransferase) domain 1"/>
    <property type="match status" value="1"/>
</dbReference>
<dbReference type="EC" id="2.7.11.22" evidence="1"/>
<dbReference type="InterPro" id="IPR050108">
    <property type="entry name" value="CDK"/>
</dbReference>
<accession>A0AAD9MM87</accession>
<keyword evidence="2" id="KW-0723">Serine/threonine-protein kinase</keyword>
<dbReference type="PANTHER" id="PTHR24056:SF254">
    <property type="entry name" value="CYCLIN-DEPENDENT KINASE 2"/>
    <property type="match status" value="1"/>
</dbReference>
<evidence type="ECO:0000256" key="3">
    <source>
        <dbReference type="ARBA" id="ARBA00022679"/>
    </source>
</evidence>
<dbReference type="GO" id="GO:0007165">
    <property type="term" value="P:signal transduction"/>
    <property type="evidence" value="ECO:0007669"/>
    <property type="project" value="TreeGrafter"/>
</dbReference>
<dbReference type="AlphaFoldDB" id="A0AAD9MM87"/>
<dbReference type="InterPro" id="IPR000719">
    <property type="entry name" value="Prot_kinase_dom"/>
</dbReference>
<gene>
    <name evidence="8" type="ORF">QBZ16_000644</name>
</gene>
<evidence type="ECO:0000313" key="8">
    <source>
        <dbReference type="EMBL" id="KAK2080790.1"/>
    </source>
</evidence>
<evidence type="ECO:0000256" key="6">
    <source>
        <dbReference type="ARBA" id="ARBA00022840"/>
    </source>
</evidence>
<keyword evidence="4" id="KW-0547">Nucleotide-binding</keyword>
<dbReference type="GO" id="GO:0000307">
    <property type="term" value="C:cyclin-dependent protein kinase holoenzyme complex"/>
    <property type="evidence" value="ECO:0007669"/>
    <property type="project" value="TreeGrafter"/>
</dbReference>
<evidence type="ECO:0000256" key="1">
    <source>
        <dbReference type="ARBA" id="ARBA00012425"/>
    </source>
</evidence>
<dbReference type="EMBL" id="JASFZW010000001">
    <property type="protein sequence ID" value="KAK2080790.1"/>
    <property type="molecule type" value="Genomic_DNA"/>
</dbReference>
<dbReference type="GO" id="GO:0005524">
    <property type="term" value="F:ATP binding"/>
    <property type="evidence" value="ECO:0007669"/>
    <property type="project" value="UniProtKB-KW"/>
</dbReference>
<evidence type="ECO:0000259" key="7">
    <source>
        <dbReference type="Pfam" id="PF00069"/>
    </source>
</evidence>
<dbReference type="GO" id="GO:0005634">
    <property type="term" value="C:nucleus"/>
    <property type="evidence" value="ECO:0007669"/>
    <property type="project" value="TreeGrafter"/>
</dbReference>
<feature type="domain" description="Protein kinase" evidence="7">
    <location>
        <begin position="45"/>
        <end position="153"/>
    </location>
</feature>
<name>A0AAD9MM87_PROWI</name>
<dbReference type="Pfam" id="PF00069">
    <property type="entry name" value="Pkinase"/>
    <property type="match status" value="1"/>
</dbReference>
<evidence type="ECO:0000256" key="4">
    <source>
        <dbReference type="ARBA" id="ARBA00022741"/>
    </source>
</evidence>
<evidence type="ECO:0000256" key="2">
    <source>
        <dbReference type="ARBA" id="ARBA00022527"/>
    </source>
</evidence>
<dbReference type="Proteomes" id="UP001255856">
    <property type="component" value="Unassembled WGS sequence"/>
</dbReference>
<keyword evidence="3" id="KW-0808">Transferase</keyword>
<evidence type="ECO:0000313" key="9">
    <source>
        <dbReference type="Proteomes" id="UP001255856"/>
    </source>
</evidence>
<comment type="caution">
    <text evidence="8">The sequence shown here is derived from an EMBL/GenBank/DDBJ whole genome shotgun (WGS) entry which is preliminary data.</text>
</comment>
<keyword evidence="6" id="KW-0067">ATP-binding</keyword>
<protein>
    <recommendedName>
        <fullName evidence="1">cyclin-dependent kinase</fullName>
        <ecNumber evidence="1">2.7.11.22</ecNumber>
    </recommendedName>
</protein>
<dbReference type="GO" id="GO:0004693">
    <property type="term" value="F:cyclin-dependent protein serine/threonine kinase activity"/>
    <property type="evidence" value="ECO:0007669"/>
    <property type="project" value="UniProtKB-EC"/>
</dbReference>